<dbReference type="EC" id="2.7.13.3" evidence="2"/>
<dbReference type="PANTHER" id="PTHR43304:SF1">
    <property type="entry name" value="PAC DOMAIN-CONTAINING PROTEIN"/>
    <property type="match status" value="1"/>
</dbReference>
<dbReference type="Gene3D" id="3.30.450.20">
    <property type="entry name" value="PAS domain"/>
    <property type="match status" value="1"/>
</dbReference>
<evidence type="ECO:0000256" key="3">
    <source>
        <dbReference type="ARBA" id="ARBA00022553"/>
    </source>
</evidence>
<accession>A0A517NIJ7</accession>
<dbReference type="InterPro" id="IPR000700">
    <property type="entry name" value="PAS-assoc_C"/>
</dbReference>
<dbReference type="InterPro" id="IPR035965">
    <property type="entry name" value="PAS-like_dom_sf"/>
</dbReference>
<proteinExistence type="predicted"/>
<comment type="catalytic activity">
    <reaction evidence="1">
        <text>ATP + protein L-histidine = ADP + protein N-phospho-L-histidine.</text>
        <dbReference type="EC" id="2.7.13.3"/>
    </reaction>
</comment>
<dbReference type="EMBL" id="CP036525">
    <property type="protein sequence ID" value="QDT06956.1"/>
    <property type="molecule type" value="Genomic_DNA"/>
</dbReference>
<dbReference type="InterPro" id="IPR052162">
    <property type="entry name" value="Sensor_kinase/Photoreceptor"/>
</dbReference>
<evidence type="ECO:0000256" key="4">
    <source>
        <dbReference type="ARBA" id="ARBA00022679"/>
    </source>
</evidence>
<dbReference type="PANTHER" id="PTHR43304">
    <property type="entry name" value="PHYTOCHROME-LIKE PROTEIN CPH1"/>
    <property type="match status" value="1"/>
</dbReference>
<keyword evidence="6" id="KW-1133">Transmembrane helix</keyword>
<dbReference type="InterPro" id="IPR000014">
    <property type="entry name" value="PAS"/>
</dbReference>
<dbReference type="Pfam" id="PF02518">
    <property type="entry name" value="HATPase_c"/>
    <property type="match status" value="1"/>
</dbReference>
<dbReference type="SMART" id="SM00086">
    <property type="entry name" value="PAC"/>
    <property type="match status" value="1"/>
</dbReference>
<evidence type="ECO:0000256" key="1">
    <source>
        <dbReference type="ARBA" id="ARBA00000085"/>
    </source>
</evidence>
<evidence type="ECO:0000259" key="7">
    <source>
        <dbReference type="PROSITE" id="PS50109"/>
    </source>
</evidence>
<evidence type="ECO:0000259" key="9">
    <source>
        <dbReference type="PROSITE" id="PS50113"/>
    </source>
</evidence>
<dbReference type="OrthoDB" id="9762141at2"/>
<dbReference type="InterPro" id="IPR003594">
    <property type="entry name" value="HATPase_dom"/>
</dbReference>
<evidence type="ECO:0000313" key="10">
    <source>
        <dbReference type="EMBL" id="QDT06956.1"/>
    </source>
</evidence>
<evidence type="ECO:0000256" key="2">
    <source>
        <dbReference type="ARBA" id="ARBA00012438"/>
    </source>
</evidence>
<feature type="domain" description="Histidine kinase" evidence="7">
    <location>
        <begin position="568"/>
        <end position="825"/>
    </location>
</feature>
<evidence type="ECO:0000259" key="8">
    <source>
        <dbReference type="PROSITE" id="PS50112"/>
    </source>
</evidence>
<keyword evidence="6" id="KW-0812">Transmembrane</keyword>
<dbReference type="PROSITE" id="PS50113">
    <property type="entry name" value="PAC"/>
    <property type="match status" value="1"/>
</dbReference>
<dbReference type="GO" id="GO:0004673">
    <property type="term" value="F:protein histidine kinase activity"/>
    <property type="evidence" value="ECO:0007669"/>
    <property type="project" value="UniProtKB-EC"/>
</dbReference>
<dbReference type="SUPFAM" id="SSF55785">
    <property type="entry name" value="PYP-like sensor domain (PAS domain)"/>
    <property type="match status" value="1"/>
</dbReference>
<evidence type="ECO:0000256" key="5">
    <source>
        <dbReference type="ARBA" id="ARBA00022777"/>
    </source>
</evidence>
<dbReference type="InterPro" id="IPR004358">
    <property type="entry name" value="Sig_transdc_His_kin-like_C"/>
</dbReference>
<sequence length="831" mass="91969">MNRSTAKKATQSPLQRTGLVWLLTAVGLSTVAIVLAASFWSLVRIRADRVASDKLLAEVSSIANRGDRVVEHFGRNSLRLLNDNTANQGLDLQQHLSYQTDSWLDASIEIDQRIAGTVDELVSFTNEIQLLNFSCHRLAIKRARIRGMRSAGIRESEAAILHLQRILSSAEGTRMLELAKDFQIYKRLDGKAAQEAAQQFLEIWSTQFIQSEVGRDLDELLLLHQQLIAETNRDALIDLRDNQIKPRFDRLRRIFESQLPETATAEVVAIDSDRYDEATTAPAADPRLDALQQLETAFLGVGFTYDRGRQSILMGRGGLYQSCAQWLEVEAERELLKSSRVEHLSRYAKVKDQLLQRSAKTTSDSAHQATALVAKASMTILVIGLLSAVVFLILAKMIAKTISSQLNTLSQQSIELKAAKAEADKLSLVAKHTSNSVVITDSASRIEWVNDGFTRITGYAPKEVIGLVPGHFLPGEDTDPRTVELIRAAMLERKGFDVELINYHKDGTPYWIATEVRPIRDSDGSVMNFIAIGSDITSRKTADRERELLASELQASARQAGMAELAGEVLHNVGNALNSINVSAQTLRDRFDSPTCEHLTKASQLICDHEDQLADFVTLDPRGKQFPNFFRQLASVATSDRQSQLDEVRELIEKIDHVKEIVACQQAFSNQRSPREPASPVTVAEQAIKMNIASLGYHGIRLERDFESGSDVLLEKHSIIQVLMNLIKNAKESVVAADMADPCIKVSIRRRPHEITFIVSDNGMGIAKENFVEVFRHGYTTKESGQGYGLHSSGNMAQDLGGSLSAASEGERRGATFTLTVPTIEITSCIA</sequence>
<keyword evidence="3" id="KW-0597">Phosphoprotein</keyword>
<feature type="domain" description="PAS" evidence="8">
    <location>
        <begin position="422"/>
        <end position="466"/>
    </location>
</feature>
<dbReference type="Pfam" id="PF13426">
    <property type="entry name" value="PAS_9"/>
    <property type="match status" value="1"/>
</dbReference>
<dbReference type="Gene3D" id="3.30.565.10">
    <property type="entry name" value="Histidine kinase-like ATPase, C-terminal domain"/>
    <property type="match status" value="1"/>
</dbReference>
<keyword evidence="11" id="KW-1185">Reference proteome</keyword>
<keyword evidence="6" id="KW-0472">Membrane</keyword>
<dbReference type="InterPro" id="IPR036890">
    <property type="entry name" value="HATPase_C_sf"/>
</dbReference>
<dbReference type="PROSITE" id="PS50109">
    <property type="entry name" value="HIS_KIN"/>
    <property type="match status" value="1"/>
</dbReference>
<dbReference type="InterPro" id="IPR005467">
    <property type="entry name" value="His_kinase_dom"/>
</dbReference>
<feature type="transmembrane region" description="Helical" evidence="6">
    <location>
        <begin position="372"/>
        <end position="395"/>
    </location>
</feature>
<dbReference type="NCBIfam" id="TIGR00229">
    <property type="entry name" value="sensory_box"/>
    <property type="match status" value="1"/>
</dbReference>
<organism evidence="10 11">
    <name type="scientific">Rubripirellula lacrimiformis</name>
    <dbReference type="NCBI Taxonomy" id="1930273"/>
    <lineage>
        <taxon>Bacteria</taxon>
        <taxon>Pseudomonadati</taxon>
        <taxon>Planctomycetota</taxon>
        <taxon>Planctomycetia</taxon>
        <taxon>Pirellulales</taxon>
        <taxon>Pirellulaceae</taxon>
        <taxon>Rubripirellula</taxon>
    </lineage>
</organism>
<dbReference type="PROSITE" id="PS50112">
    <property type="entry name" value="PAS"/>
    <property type="match status" value="1"/>
</dbReference>
<dbReference type="RefSeq" id="WP_145174316.1">
    <property type="nucleotide sequence ID" value="NZ_CP036525.1"/>
</dbReference>
<name>A0A517NIJ7_9BACT</name>
<dbReference type="SMART" id="SM00387">
    <property type="entry name" value="HATPase_c"/>
    <property type="match status" value="1"/>
</dbReference>
<dbReference type="Proteomes" id="UP000318538">
    <property type="component" value="Chromosome"/>
</dbReference>
<dbReference type="KEGG" id="rlc:K227x_53800"/>
<evidence type="ECO:0000313" key="11">
    <source>
        <dbReference type="Proteomes" id="UP000318538"/>
    </source>
</evidence>
<evidence type="ECO:0000256" key="6">
    <source>
        <dbReference type="SAM" id="Phobius"/>
    </source>
</evidence>
<dbReference type="PRINTS" id="PR00344">
    <property type="entry name" value="BCTRLSENSOR"/>
</dbReference>
<reference evidence="10 11" key="1">
    <citation type="submission" date="2019-02" db="EMBL/GenBank/DDBJ databases">
        <title>Deep-cultivation of Planctomycetes and their phenomic and genomic characterization uncovers novel biology.</title>
        <authorList>
            <person name="Wiegand S."/>
            <person name="Jogler M."/>
            <person name="Boedeker C."/>
            <person name="Pinto D."/>
            <person name="Vollmers J."/>
            <person name="Rivas-Marin E."/>
            <person name="Kohn T."/>
            <person name="Peeters S.H."/>
            <person name="Heuer A."/>
            <person name="Rast P."/>
            <person name="Oberbeckmann S."/>
            <person name="Bunk B."/>
            <person name="Jeske O."/>
            <person name="Meyerdierks A."/>
            <person name="Storesund J.E."/>
            <person name="Kallscheuer N."/>
            <person name="Luecker S."/>
            <person name="Lage O.M."/>
            <person name="Pohl T."/>
            <person name="Merkel B.J."/>
            <person name="Hornburger P."/>
            <person name="Mueller R.-W."/>
            <person name="Bruemmer F."/>
            <person name="Labrenz M."/>
            <person name="Spormann A.M."/>
            <person name="Op den Camp H."/>
            <person name="Overmann J."/>
            <person name="Amann R."/>
            <person name="Jetten M.S.M."/>
            <person name="Mascher T."/>
            <person name="Medema M.H."/>
            <person name="Devos D.P."/>
            <person name="Kaster A.-K."/>
            <person name="Ovreas L."/>
            <person name="Rohde M."/>
            <person name="Galperin M.Y."/>
            <person name="Jogler C."/>
        </authorList>
    </citation>
    <scope>NUCLEOTIDE SEQUENCE [LARGE SCALE GENOMIC DNA]</scope>
    <source>
        <strain evidence="10 11">K22_7</strain>
    </source>
</reference>
<keyword evidence="4 10" id="KW-0808">Transferase</keyword>
<dbReference type="InterPro" id="IPR001610">
    <property type="entry name" value="PAC"/>
</dbReference>
<keyword evidence="5" id="KW-0418">Kinase</keyword>
<feature type="domain" description="PAC" evidence="9">
    <location>
        <begin position="494"/>
        <end position="548"/>
    </location>
</feature>
<gene>
    <name evidence="10" type="primary">fixL_7</name>
    <name evidence="10" type="ORF">K227x_53800</name>
</gene>
<dbReference type="CDD" id="cd00130">
    <property type="entry name" value="PAS"/>
    <property type="match status" value="1"/>
</dbReference>
<dbReference type="SUPFAM" id="SSF55874">
    <property type="entry name" value="ATPase domain of HSP90 chaperone/DNA topoisomerase II/histidine kinase"/>
    <property type="match status" value="1"/>
</dbReference>
<protein>
    <recommendedName>
        <fullName evidence="2">histidine kinase</fullName>
        <ecNumber evidence="2">2.7.13.3</ecNumber>
    </recommendedName>
</protein>
<dbReference type="SMART" id="SM00091">
    <property type="entry name" value="PAS"/>
    <property type="match status" value="1"/>
</dbReference>
<dbReference type="AlphaFoldDB" id="A0A517NIJ7"/>